<name>R3WBC7_9ENTE</name>
<organism evidence="1 2">
    <name type="scientific">Enterococcus phoeniculicola ATCC BAA-412</name>
    <dbReference type="NCBI Taxonomy" id="1158610"/>
    <lineage>
        <taxon>Bacteria</taxon>
        <taxon>Bacillati</taxon>
        <taxon>Bacillota</taxon>
        <taxon>Bacilli</taxon>
        <taxon>Lactobacillales</taxon>
        <taxon>Enterococcaceae</taxon>
        <taxon>Enterococcus</taxon>
    </lineage>
</organism>
<dbReference type="HOGENOM" id="CLU_1967124_0_0_9"/>
<dbReference type="InterPro" id="IPR046698">
    <property type="entry name" value="PedC-like"/>
</dbReference>
<evidence type="ECO:0000313" key="1">
    <source>
        <dbReference type="EMBL" id="EOL45231.1"/>
    </source>
</evidence>
<comment type="caution">
    <text evidence="1">The sequence shown here is derived from an EMBL/GenBank/DDBJ whole genome shotgun (WGS) entry which is preliminary data.</text>
</comment>
<dbReference type="Pfam" id="PF20207">
    <property type="entry name" value="DUF6568"/>
    <property type="match status" value="1"/>
</dbReference>
<dbReference type="RefSeq" id="WP_010767789.1">
    <property type="nucleotide sequence ID" value="NZ_ASWE01000003.1"/>
</dbReference>
<dbReference type="STRING" id="154621.RV11_GL000746"/>
<dbReference type="Proteomes" id="UP000013785">
    <property type="component" value="Unassembled WGS sequence"/>
</dbReference>
<protein>
    <recommendedName>
        <fullName evidence="3">Bacteriocin transport accessory protein</fullName>
    </recommendedName>
</protein>
<dbReference type="EMBL" id="AJAT01000012">
    <property type="protein sequence ID" value="EOL45231.1"/>
    <property type="molecule type" value="Genomic_DNA"/>
</dbReference>
<evidence type="ECO:0008006" key="3">
    <source>
        <dbReference type="Google" id="ProtNLM"/>
    </source>
</evidence>
<sequence>MIGTILFFSIKSNSLSYSEYEQLVDKQENFYFVLSKKDCSDCIEFNKYLKSGENIYEVDLSKNKRLDEWRTFIQENDVKLVPSLYEVRDGKVTKIQGEGSAKKLYSNYKKMEKY</sequence>
<keyword evidence="2" id="KW-1185">Reference proteome</keyword>
<evidence type="ECO:0000313" key="2">
    <source>
        <dbReference type="Proteomes" id="UP000013785"/>
    </source>
</evidence>
<dbReference type="SUPFAM" id="SSF52833">
    <property type="entry name" value="Thioredoxin-like"/>
    <property type="match status" value="1"/>
</dbReference>
<dbReference type="InterPro" id="IPR036249">
    <property type="entry name" value="Thioredoxin-like_sf"/>
</dbReference>
<proteinExistence type="predicted"/>
<dbReference type="OrthoDB" id="9971735at2"/>
<dbReference type="PATRIC" id="fig|1158610.3.peg.1095"/>
<dbReference type="AlphaFoldDB" id="R3WBC7"/>
<accession>R3WBC7</accession>
<reference evidence="1 2" key="1">
    <citation type="submission" date="2013-02" db="EMBL/GenBank/DDBJ databases">
        <title>The Genome Sequence of Enterococcus phoeniculicola BAA-412.</title>
        <authorList>
            <consortium name="The Broad Institute Genome Sequencing Platform"/>
            <consortium name="The Broad Institute Genome Sequencing Center for Infectious Disease"/>
            <person name="Earl A.M."/>
            <person name="Gilmore M.S."/>
            <person name="Lebreton F."/>
            <person name="Walker B."/>
            <person name="Young S.K."/>
            <person name="Zeng Q."/>
            <person name="Gargeya S."/>
            <person name="Fitzgerald M."/>
            <person name="Haas B."/>
            <person name="Abouelleil A."/>
            <person name="Alvarado L."/>
            <person name="Arachchi H.M."/>
            <person name="Berlin A.M."/>
            <person name="Chapman S.B."/>
            <person name="Dewar J."/>
            <person name="Goldberg J."/>
            <person name="Griggs A."/>
            <person name="Gujja S."/>
            <person name="Hansen M."/>
            <person name="Howarth C."/>
            <person name="Imamovic A."/>
            <person name="Larimer J."/>
            <person name="McCowan C."/>
            <person name="Murphy C."/>
            <person name="Neiman D."/>
            <person name="Pearson M."/>
            <person name="Priest M."/>
            <person name="Roberts A."/>
            <person name="Saif S."/>
            <person name="Shea T."/>
            <person name="Sisk P."/>
            <person name="Sykes S."/>
            <person name="Wortman J."/>
            <person name="Nusbaum C."/>
            <person name="Birren B."/>
        </authorList>
    </citation>
    <scope>NUCLEOTIDE SEQUENCE [LARGE SCALE GENOMIC DNA]</scope>
    <source>
        <strain evidence="1 2">ATCC BAA-412</strain>
    </source>
</reference>
<gene>
    <name evidence="1" type="ORF">UC3_01121</name>
</gene>
<dbReference type="Gene3D" id="3.40.30.10">
    <property type="entry name" value="Glutaredoxin"/>
    <property type="match status" value="1"/>
</dbReference>
<dbReference type="eggNOG" id="ENOG503045D">
    <property type="taxonomic scope" value="Bacteria"/>
</dbReference>